<keyword evidence="2" id="KW-0479">Metal-binding</keyword>
<accession>A0A9D3V6I0</accession>
<dbReference type="Proteomes" id="UP000828251">
    <property type="component" value="Unassembled WGS sequence"/>
</dbReference>
<gene>
    <name evidence="5" type="ORF">J1N35_025525</name>
</gene>
<evidence type="ECO:0000313" key="5">
    <source>
        <dbReference type="EMBL" id="KAH1073197.1"/>
    </source>
</evidence>
<sequence>MVADEHFIVHIPDNLPLDAAAPLLCDGITMYSPLRYYGLDKPSLHIGVVGLVGLGHIAMKFTKGAIGTFDGIIDTMSAQHLLFPLLGLLKSYGKLVLVGTLEKPPELSVFPLLQGNNMLLICFHKGDLGCLVFHRYLKFKSHLNKCRREVIAGSMNGGMKETQEMIDSVAKHNIKPDTEVISMKNVNTAMEYLLKADVKYRHRH</sequence>
<protein>
    <recommendedName>
        <fullName evidence="7">Alcohol dehydrogenase-like C-terminal domain-containing protein</fullName>
    </recommendedName>
</protein>
<comment type="caution">
    <text evidence="5">The sequence shown here is derived from an EMBL/GenBank/DDBJ whole genome shotgun (WGS) entry which is preliminary data.</text>
</comment>
<dbReference type="InterPro" id="IPR036291">
    <property type="entry name" value="NAD(P)-bd_dom_sf"/>
</dbReference>
<dbReference type="OrthoDB" id="1879366at2759"/>
<dbReference type="PANTHER" id="PTHR42683">
    <property type="entry name" value="ALDEHYDE REDUCTASE"/>
    <property type="match status" value="1"/>
</dbReference>
<keyword evidence="3" id="KW-0862">Zinc</keyword>
<keyword evidence="4" id="KW-0560">Oxidoreductase</keyword>
<evidence type="ECO:0000313" key="6">
    <source>
        <dbReference type="Proteomes" id="UP000828251"/>
    </source>
</evidence>
<dbReference type="GO" id="GO:0046872">
    <property type="term" value="F:metal ion binding"/>
    <property type="evidence" value="ECO:0007669"/>
    <property type="project" value="UniProtKB-KW"/>
</dbReference>
<proteinExistence type="inferred from homology"/>
<name>A0A9D3V6I0_9ROSI</name>
<evidence type="ECO:0000256" key="4">
    <source>
        <dbReference type="ARBA" id="ARBA00023002"/>
    </source>
</evidence>
<dbReference type="Gene3D" id="3.90.180.10">
    <property type="entry name" value="Medium-chain alcohol dehydrogenases, catalytic domain"/>
    <property type="match status" value="2"/>
</dbReference>
<dbReference type="EMBL" id="JAIQCV010000008">
    <property type="protein sequence ID" value="KAH1073197.1"/>
    <property type="molecule type" value="Genomic_DNA"/>
</dbReference>
<evidence type="ECO:0000256" key="2">
    <source>
        <dbReference type="ARBA" id="ARBA00022723"/>
    </source>
</evidence>
<comment type="similarity">
    <text evidence="1">Belongs to the zinc-containing alcohol dehydrogenase family.</text>
</comment>
<dbReference type="AlphaFoldDB" id="A0A9D3V6I0"/>
<evidence type="ECO:0000256" key="1">
    <source>
        <dbReference type="ARBA" id="ARBA00008072"/>
    </source>
</evidence>
<dbReference type="Gene3D" id="3.40.50.720">
    <property type="entry name" value="NAD(P)-binding Rossmann-like Domain"/>
    <property type="match status" value="3"/>
</dbReference>
<evidence type="ECO:0000256" key="3">
    <source>
        <dbReference type="ARBA" id="ARBA00022833"/>
    </source>
</evidence>
<dbReference type="GO" id="GO:0016616">
    <property type="term" value="F:oxidoreductase activity, acting on the CH-OH group of donors, NAD or NADP as acceptor"/>
    <property type="evidence" value="ECO:0007669"/>
    <property type="project" value="InterPro"/>
</dbReference>
<evidence type="ECO:0008006" key="7">
    <source>
        <dbReference type="Google" id="ProtNLM"/>
    </source>
</evidence>
<keyword evidence="6" id="KW-1185">Reference proteome</keyword>
<reference evidence="5 6" key="1">
    <citation type="journal article" date="2021" name="Plant Biotechnol. J.">
        <title>Multi-omics assisted identification of the key and species-specific regulatory components of drought-tolerant mechanisms in Gossypium stocksii.</title>
        <authorList>
            <person name="Yu D."/>
            <person name="Ke L."/>
            <person name="Zhang D."/>
            <person name="Wu Y."/>
            <person name="Sun Y."/>
            <person name="Mei J."/>
            <person name="Sun J."/>
            <person name="Sun Y."/>
        </authorList>
    </citation>
    <scope>NUCLEOTIDE SEQUENCE [LARGE SCALE GENOMIC DNA]</scope>
    <source>
        <strain evidence="6">cv. E1</strain>
        <tissue evidence="5">Leaf</tissue>
    </source>
</reference>
<dbReference type="InterPro" id="IPR047109">
    <property type="entry name" value="CAD-like"/>
</dbReference>
<dbReference type="SUPFAM" id="SSF51735">
    <property type="entry name" value="NAD(P)-binding Rossmann-fold domains"/>
    <property type="match status" value="1"/>
</dbReference>
<organism evidence="5 6">
    <name type="scientific">Gossypium stocksii</name>
    <dbReference type="NCBI Taxonomy" id="47602"/>
    <lineage>
        <taxon>Eukaryota</taxon>
        <taxon>Viridiplantae</taxon>
        <taxon>Streptophyta</taxon>
        <taxon>Embryophyta</taxon>
        <taxon>Tracheophyta</taxon>
        <taxon>Spermatophyta</taxon>
        <taxon>Magnoliopsida</taxon>
        <taxon>eudicotyledons</taxon>
        <taxon>Gunneridae</taxon>
        <taxon>Pentapetalae</taxon>
        <taxon>rosids</taxon>
        <taxon>malvids</taxon>
        <taxon>Malvales</taxon>
        <taxon>Malvaceae</taxon>
        <taxon>Malvoideae</taxon>
        <taxon>Gossypium</taxon>
    </lineage>
</organism>